<dbReference type="EMBL" id="JAATJA010000001">
    <property type="protein sequence ID" value="NJB66484.1"/>
    <property type="molecule type" value="Genomic_DNA"/>
</dbReference>
<dbReference type="SUPFAM" id="SSF50331">
    <property type="entry name" value="MOP-like"/>
    <property type="match status" value="1"/>
</dbReference>
<proteinExistence type="predicted"/>
<keyword evidence="2" id="KW-0547">Nucleotide-binding</keyword>
<dbReference type="SUPFAM" id="SSF52540">
    <property type="entry name" value="P-loop containing nucleoside triphosphate hydrolases"/>
    <property type="match status" value="1"/>
</dbReference>
<evidence type="ECO:0000256" key="1">
    <source>
        <dbReference type="ARBA" id="ARBA00022448"/>
    </source>
</evidence>
<protein>
    <submittedName>
        <fullName evidence="5">ABC-type Fe3+/spermidine/putrescine transport system ATPase subunit</fullName>
    </submittedName>
</protein>
<dbReference type="Gene3D" id="2.40.50.100">
    <property type="match status" value="1"/>
</dbReference>
<dbReference type="InterPro" id="IPR013611">
    <property type="entry name" value="Transp-assoc_OB_typ2"/>
</dbReference>
<dbReference type="GO" id="GO:0016887">
    <property type="term" value="F:ATP hydrolysis activity"/>
    <property type="evidence" value="ECO:0007669"/>
    <property type="project" value="InterPro"/>
</dbReference>
<keyword evidence="1" id="KW-0813">Transport</keyword>
<dbReference type="InterPro" id="IPR003593">
    <property type="entry name" value="AAA+_ATPase"/>
</dbReference>
<dbReference type="PROSITE" id="PS00211">
    <property type="entry name" value="ABC_TRANSPORTER_1"/>
    <property type="match status" value="1"/>
</dbReference>
<dbReference type="Gene3D" id="3.40.50.300">
    <property type="entry name" value="P-loop containing nucleotide triphosphate hydrolases"/>
    <property type="match status" value="1"/>
</dbReference>
<dbReference type="InterPro" id="IPR017871">
    <property type="entry name" value="ABC_transporter-like_CS"/>
</dbReference>
<dbReference type="InterPro" id="IPR027417">
    <property type="entry name" value="P-loop_NTPase"/>
</dbReference>
<keyword evidence="3" id="KW-0067">ATP-binding</keyword>
<dbReference type="FunFam" id="3.40.50.300:FF:000425">
    <property type="entry name" value="Probable ABC transporter, ATP-binding subunit"/>
    <property type="match status" value="1"/>
</dbReference>
<gene>
    <name evidence="5" type="ORF">GGQ74_000124</name>
</gene>
<evidence type="ECO:0000256" key="3">
    <source>
        <dbReference type="ARBA" id="ARBA00022840"/>
    </source>
</evidence>
<dbReference type="SMART" id="SM00382">
    <property type="entry name" value="AAA"/>
    <property type="match status" value="1"/>
</dbReference>
<dbReference type="Pfam" id="PF08402">
    <property type="entry name" value="TOBE_2"/>
    <property type="match status" value="1"/>
</dbReference>
<evidence type="ECO:0000259" key="4">
    <source>
        <dbReference type="PROSITE" id="PS50893"/>
    </source>
</evidence>
<comment type="caution">
    <text evidence="5">The sequence shown here is derived from an EMBL/GenBank/DDBJ whole genome shotgun (WGS) entry which is preliminary data.</text>
</comment>
<name>A0A846QMK6_9BACT</name>
<dbReference type="InterPro" id="IPR003439">
    <property type="entry name" value="ABC_transporter-like_ATP-bd"/>
</dbReference>
<dbReference type="GO" id="GO:0015697">
    <property type="term" value="P:quaternary ammonium group transport"/>
    <property type="evidence" value="ECO:0007669"/>
    <property type="project" value="UniProtKB-ARBA"/>
</dbReference>
<dbReference type="PROSITE" id="PS50893">
    <property type="entry name" value="ABC_TRANSPORTER_2"/>
    <property type="match status" value="1"/>
</dbReference>
<keyword evidence="6" id="KW-1185">Reference proteome</keyword>
<dbReference type="GO" id="GO:0022857">
    <property type="term" value="F:transmembrane transporter activity"/>
    <property type="evidence" value="ECO:0007669"/>
    <property type="project" value="InterPro"/>
</dbReference>
<evidence type="ECO:0000313" key="5">
    <source>
        <dbReference type="EMBL" id="NJB66484.1"/>
    </source>
</evidence>
<reference evidence="5 6" key="1">
    <citation type="submission" date="2020-03" db="EMBL/GenBank/DDBJ databases">
        <title>Genomic Encyclopedia of Type Strains, Phase IV (KMG-IV): sequencing the most valuable type-strain genomes for metagenomic binning, comparative biology and taxonomic classification.</title>
        <authorList>
            <person name="Goeker M."/>
        </authorList>
    </citation>
    <scope>NUCLEOTIDE SEQUENCE [LARGE SCALE GENOMIC DNA]</scope>
    <source>
        <strain evidence="5 6">DSM 24233</strain>
    </source>
</reference>
<dbReference type="GO" id="GO:0005524">
    <property type="term" value="F:ATP binding"/>
    <property type="evidence" value="ECO:0007669"/>
    <property type="project" value="UniProtKB-KW"/>
</dbReference>
<feature type="domain" description="ABC transporter" evidence="4">
    <location>
        <begin position="4"/>
        <end position="234"/>
    </location>
</feature>
<sequence length="361" mass="38889">MPILDVRNIRKRFDERYSLHDIGFELTRGEVLCFLGPSGCGKTTLLRIIAGLEAADSGEVFFDGRPLAGIPPHRRGFGMMFQEYALFPHLSVAANVAFGLRMLKMSDARIRSRTDEILELVGLTGFGPRNVDDLSGGERQRVALARSLAPQPRLLMLDEPLAALDRALRERLANDLRSILKTVGVTAIFVTHDQSEAFAIADRIAVFDDGRLLQLDTPEAVYTCPANATVAAFLGFRNILPAHPLADGSVQTPVGVTPAAMAATVPGHPQIDASRLHQRPLSLLIRPEGARLADARESAADTIVIEGHVTTRTFLGHGVQLGISCAGKTALRFLLPLSPPPPASGPVRIAIPTSSLVFLHG</sequence>
<dbReference type="RefSeq" id="WP_167939618.1">
    <property type="nucleotide sequence ID" value="NZ_JAATJA010000001.1"/>
</dbReference>
<dbReference type="GO" id="GO:0043190">
    <property type="term" value="C:ATP-binding cassette (ABC) transporter complex"/>
    <property type="evidence" value="ECO:0007669"/>
    <property type="project" value="InterPro"/>
</dbReference>
<accession>A0A846QMK6</accession>
<organism evidence="5 6">
    <name type="scientific">Desulfobaculum xiamenense</name>
    <dbReference type="NCBI Taxonomy" id="995050"/>
    <lineage>
        <taxon>Bacteria</taxon>
        <taxon>Pseudomonadati</taxon>
        <taxon>Thermodesulfobacteriota</taxon>
        <taxon>Desulfovibrionia</taxon>
        <taxon>Desulfovibrionales</taxon>
        <taxon>Desulfovibrionaceae</taxon>
        <taxon>Desulfobaculum</taxon>
    </lineage>
</organism>
<dbReference type="PANTHER" id="PTHR42781">
    <property type="entry name" value="SPERMIDINE/PUTRESCINE IMPORT ATP-BINDING PROTEIN POTA"/>
    <property type="match status" value="1"/>
</dbReference>
<evidence type="ECO:0000313" key="6">
    <source>
        <dbReference type="Proteomes" id="UP000580856"/>
    </source>
</evidence>
<dbReference type="InterPro" id="IPR008995">
    <property type="entry name" value="Mo/tungstate-bd_C_term_dom"/>
</dbReference>
<dbReference type="Pfam" id="PF00005">
    <property type="entry name" value="ABC_tran"/>
    <property type="match status" value="1"/>
</dbReference>
<evidence type="ECO:0000256" key="2">
    <source>
        <dbReference type="ARBA" id="ARBA00022741"/>
    </source>
</evidence>
<dbReference type="Proteomes" id="UP000580856">
    <property type="component" value="Unassembled WGS sequence"/>
</dbReference>
<dbReference type="InterPro" id="IPR050093">
    <property type="entry name" value="ABC_SmlMolc_Importer"/>
</dbReference>
<dbReference type="PANTHER" id="PTHR42781:SF4">
    <property type="entry name" value="SPERMIDINE_PUTRESCINE IMPORT ATP-BINDING PROTEIN POTA"/>
    <property type="match status" value="1"/>
</dbReference>
<dbReference type="AlphaFoldDB" id="A0A846QMK6"/>